<dbReference type="PANTHER" id="PTHR43628">
    <property type="entry name" value="ACTIVATOR OF C KINASE PROTEIN 1-RELATED"/>
    <property type="match status" value="1"/>
</dbReference>
<protein>
    <submittedName>
        <fullName evidence="1">Calmodulin-dependent protein kinase</fullName>
    </submittedName>
</protein>
<dbReference type="PANTHER" id="PTHR43628:SF1">
    <property type="entry name" value="CHITIN SYNTHASE REGULATORY FACTOR 2-RELATED"/>
    <property type="match status" value="1"/>
</dbReference>
<evidence type="ECO:0000313" key="2">
    <source>
        <dbReference type="Proteomes" id="UP000439903"/>
    </source>
</evidence>
<gene>
    <name evidence="1" type="ORF">F8M41_008068</name>
</gene>
<reference evidence="1 2" key="1">
    <citation type="journal article" date="2019" name="Environ. Microbiol.">
        <title>At the nexus of three kingdoms: the genome of the mycorrhizal fungus Gigaspora margarita provides insights into plant, endobacterial and fungal interactions.</title>
        <authorList>
            <person name="Venice F."/>
            <person name="Ghignone S."/>
            <person name="Salvioli di Fossalunga A."/>
            <person name="Amselem J."/>
            <person name="Novero M."/>
            <person name="Xianan X."/>
            <person name="Sedzielewska Toro K."/>
            <person name="Morin E."/>
            <person name="Lipzen A."/>
            <person name="Grigoriev I.V."/>
            <person name="Henrissat B."/>
            <person name="Martin F.M."/>
            <person name="Bonfante P."/>
        </authorList>
    </citation>
    <scope>NUCLEOTIDE SEQUENCE [LARGE SCALE GENOMIC DNA]</scope>
    <source>
        <strain evidence="1 2">BEG34</strain>
    </source>
</reference>
<dbReference type="SUPFAM" id="SSF81901">
    <property type="entry name" value="HCP-like"/>
    <property type="match status" value="1"/>
</dbReference>
<dbReference type="EMBL" id="WTPW01000184">
    <property type="protein sequence ID" value="KAF0538246.1"/>
    <property type="molecule type" value="Genomic_DNA"/>
</dbReference>
<dbReference type="Proteomes" id="UP000439903">
    <property type="component" value="Unassembled WGS sequence"/>
</dbReference>
<dbReference type="SMART" id="SM00671">
    <property type="entry name" value="SEL1"/>
    <property type="match status" value="2"/>
</dbReference>
<accession>A0A8H4AVW7</accession>
<keyword evidence="1" id="KW-0418">Kinase</keyword>
<keyword evidence="2" id="KW-1185">Reference proteome</keyword>
<keyword evidence="1" id="KW-0808">Transferase</keyword>
<dbReference type="InterPro" id="IPR052945">
    <property type="entry name" value="Mitotic_Regulator"/>
</dbReference>
<dbReference type="InterPro" id="IPR011990">
    <property type="entry name" value="TPR-like_helical_dom_sf"/>
</dbReference>
<dbReference type="Pfam" id="PF08238">
    <property type="entry name" value="Sel1"/>
    <property type="match status" value="2"/>
</dbReference>
<dbReference type="OrthoDB" id="2384430at2759"/>
<dbReference type="Gene3D" id="1.25.40.10">
    <property type="entry name" value="Tetratricopeptide repeat domain"/>
    <property type="match status" value="1"/>
</dbReference>
<proteinExistence type="predicted"/>
<dbReference type="AlphaFoldDB" id="A0A8H4AVW7"/>
<dbReference type="GO" id="GO:0016301">
    <property type="term" value="F:kinase activity"/>
    <property type="evidence" value="ECO:0007669"/>
    <property type="project" value="UniProtKB-KW"/>
</dbReference>
<comment type="caution">
    <text evidence="1">The sequence shown here is derived from an EMBL/GenBank/DDBJ whole genome shotgun (WGS) entry which is preliminary data.</text>
</comment>
<organism evidence="1 2">
    <name type="scientific">Gigaspora margarita</name>
    <dbReference type="NCBI Taxonomy" id="4874"/>
    <lineage>
        <taxon>Eukaryota</taxon>
        <taxon>Fungi</taxon>
        <taxon>Fungi incertae sedis</taxon>
        <taxon>Mucoromycota</taxon>
        <taxon>Glomeromycotina</taxon>
        <taxon>Glomeromycetes</taxon>
        <taxon>Diversisporales</taxon>
        <taxon>Gigasporaceae</taxon>
        <taxon>Gigaspora</taxon>
    </lineage>
</organism>
<dbReference type="InterPro" id="IPR006597">
    <property type="entry name" value="Sel1-like"/>
</dbReference>
<name>A0A8H4AVW7_GIGMA</name>
<sequence>MIQETSSVLHHYGRNYQYGIGVEKDEKKAFEHYMKSAKMEYIAAINDVGYCYENGIGVEKDENKAFIYYQKSADMG</sequence>
<evidence type="ECO:0000313" key="1">
    <source>
        <dbReference type="EMBL" id="KAF0538246.1"/>
    </source>
</evidence>